<organism evidence="1 2">
    <name type="scientific">Tessaracoccus antarcticus</name>
    <dbReference type="NCBI Taxonomy" id="2479848"/>
    <lineage>
        <taxon>Bacteria</taxon>
        <taxon>Bacillati</taxon>
        <taxon>Actinomycetota</taxon>
        <taxon>Actinomycetes</taxon>
        <taxon>Propionibacteriales</taxon>
        <taxon>Propionibacteriaceae</taxon>
        <taxon>Tessaracoccus</taxon>
    </lineage>
</organism>
<dbReference type="OrthoDB" id="3817282at2"/>
<sequence>MNGNFVRTNGWMFNNLTYLPSPRALWANNPLGNTGAWTATDVRMWRTECDTATTGRNGCRSESLVTVIEAEQTASGWTYNTAEKWVLNNLVRFS</sequence>
<dbReference type="AlphaFoldDB" id="A0A3M0G475"/>
<evidence type="ECO:0000313" key="2">
    <source>
        <dbReference type="Proteomes" id="UP000275256"/>
    </source>
</evidence>
<dbReference type="Proteomes" id="UP000275256">
    <property type="component" value="Unassembled WGS sequence"/>
</dbReference>
<dbReference type="EMBL" id="REFW01000002">
    <property type="protein sequence ID" value="RMB59790.1"/>
    <property type="molecule type" value="Genomic_DNA"/>
</dbReference>
<evidence type="ECO:0000313" key="1">
    <source>
        <dbReference type="EMBL" id="RMB59790.1"/>
    </source>
</evidence>
<proteinExistence type="predicted"/>
<name>A0A3M0G475_9ACTN</name>
<accession>A0A3M0G475</accession>
<comment type="caution">
    <text evidence="1">The sequence shown here is derived from an EMBL/GenBank/DDBJ whole genome shotgun (WGS) entry which is preliminary data.</text>
</comment>
<reference evidence="1 2" key="1">
    <citation type="submission" date="2018-10" db="EMBL/GenBank/DDBJ databases">
        <title>Tessaracoccus antarcticuss sp. nov., isolated from sediment.</title>
        <authorList>
            <person name="Zhou L.Y."/>
            <person name="Du Z.J."/>
        </authorList>
    </citation>
    <scope>NUCLEOTIDE SEQUENCE [LARGE SCALE GENOMIC DNA]</scope>
    <source>
        <strain evidence="1 2">JDX10</strain>
    </source>
</reference>
<protein>
    <submittedName>
        <fullName evidence="1">Uncharacterized protein</fullName>
    </submittedName>
</protein>
<dbReference type="RefSeq" id="WP_121901269.1">
    <property type="nucleotide sequence ID" value="NZ_REFW01000002.1"/>
</dbReference>
<gene>
    <name evidence="1" type="ORF">EAX62_08565</name>
</gene>
<keyword evidence="2" id="KW-1185">Reference proteome</keyword>